<evidence type="ECO:0000259" key="3">
    <source>
        <dbReference type="PROSITE" id="PS50110"/>
    </source>
</evidence>
<dbReference type="InterPro" id="IPR050595">
    <property type="entry name" value="Bact_response_regulator"/>
</dbReference>
<evidence type="ECO:0000313" key="4">
    <source>
        <dbReference type="EMBL" id="SOX53961.1"/>
    </source>
</evidence>
<accession>A0A2K4YB02</accession>
<dbReference type="RefSeq" id="WP_096287522.1">
    <property type="nucleotide sequence ID" value="NZ_FXEG02000003.1"/>
</dbReference>
<name>A0A2K4YB02_9MYCO</name>
<organism evidence="4 5">
    <name type="scientific">Mycobacterium ahvazicum</name>
    <dbReference type="NCBI Taxonomy" id="1964395"/>
    <lineage>
        <taxon>Bacteria</taxon>
        <taxon>Bacillati</taxon>
        <taxon>Actinomycetota</taxon>
        <taxon>Actinomycetes</taxon>
        <taxon>Mycobacteriales</taxon>
        <taxon>Mycobacteriaceae</taxon>
        <taxon>Mycobacterium</taxon>
        <taxon>Mycobacterium simiae complex</taxon>
    </lineage>
</organism>
<dbReference type="AlphaFoldDB" id="A0A2K4YB02"/>
<dbReference type="Pfam" id="PF00072">
    <property type="entry name" value="Response_reg"/>
    <property type="match status" value="1"/>
</dbReference>
<dbReference type="SUPFAM" id="SSF52172">
    <property type="entry name" value="CheY-like"/>
    <property type="match status" value="1"/>
</dbReference>
<keyword evidence="5" id="KW-1185">Reference proteome</keyword>
<comment type="caution">
    <text evidence="4">The sequence shown here is derived from an EMBL/GenBank/DDBJ whole genome shotgun (WGS) entry which is preliminary data.</text>
</comment>
<dbReference type="InterPro" id="IPR011006">
    <property type="entry name" value="CheY-like_superfamily"/>
</dbReference>
<proteinExistence type="predicted"/>
<evidence type="ECO:0000256" key="1">
    <source>
        <dbReference type="ARBA" id="ARBA00022553"/>
    </source>
</evidence>
<dbReference type="SMART" id="SM00448">
    <property type="entry name" value="REC"/>
    <property type="match status" value="1"/>
</dbReference>
<sequence length="133" mass="14931">MNGTDTAVAGKATHVLVVDDEADVVTLFRQRFRRELRSGQVIMQFADTGRAALEVLEMVDPDVILIFSDIEMPEMNGLELLEHVRDKWPHVSIYLATAYDSPNYTQRAAALGAHGYFTKPLDFSALRQIMFAT</sequence>
<dbReference type="PANTHER" id="PTHR44591:SF3">
    <property type="entry name" value="RESPONSE REGULATORY DOMAIN-CONTAINING PROTEIN"/>
    <property type="match status" value="1"/>
</dbReference>
<dbReference type="Gene3D" id="3.40.50.2300">
    <property type="match status" value="1"/>
</dbReference>
<protein>
    <submittedName>
        <fullName evidence="4">Response regulator</fullName>
    </submittedName>
</protein>
<dbReference type="EMBL" id="FXEG02000003">
    <property type="protein sequence ID" value="SOX53961.1"/>
    <property type="molecule type" value="Genomic_DNA"/>
</dbReference>
<dbReference type="GO" id="GO:0000160">
    <property type="term" value="P:phosphorelay signal transduction system"/>
    <property type="evidence" value="ECO:0007669"/>
    <property type="project" value="InterPro"/>
</dbReference>
<dbReference type="PROSITE" id="PS50110">
    <property type="entry name" value="RESPONSE_REGULATORY"/>
    <property type="match status" value="1"/>
</dbReference>
<keyword evidence="1 2" id="KW-0597">Phosphoprotein</keyword>
<dbReference type="Proteomes" id="UP000236318">
    <property type="component" value="Unassembled WGS sequence"/>
</dbReference>
<dbReference type="InterPro" id="IPR001789">
    <property type="entry name" value="Sig_transdc_resp-reg_receiver"/>
</dbReference>
<feature type="domain" description="Response regulatory" evidence="3">
    <location>
        <begin position="14"/>
        <end position="133"/>
    </location>
</feature>
<gene>
    <name evidence="4" type="ORF">MAAFP003_2637</name>
</gene>
<dbReference type="PANTHER" id="PTHR44591">
    <property type="entry name" value="STRESS RESPONSE REGULATOR PROTEIN 1"/>
    <property type="match status" value="1"/>
</dbReference>
<reference evidence="4" key="1">
    <citation type="submission" date="2018-01" db="EMBL/GenBank/DDBJ databases">
        <authorList>
            <consortium name="Urmite Genomes"/>
        </authorList>
    </citation>
    <scope>NUCLEOTIDE SEQUENCE [LARGE SCALE GENOMIC DNA]</scope>
    <source>
        <strain evidence="4">AFP003</strain>
    </source>
</reference>
<evidence type="ECO:0000313" key="5">
    <source>
        <dbReference type="Proteomes" id="UP000236318"/>
    </source>
</evidence>
<dbReference type="OrthoDB" id="3680166at2"/>
<evidence type="ECO:0000256" key="2">
    <source>
        <dbReference type="PROSITE-ProRule" id="PRU00169"/>
    </source>
</evidence>
<feature type="modified residue" description="4-aspartylphosphate" evidence="2">
    <location>
        <position position="69"/>
    </location>
</feature>